<dbReference type="InterPro" id="IPR052622">
    <property type="entry name" value="Glycosyltransferase_G1"/>
</dbReference>
<gene>
    <name evidence="3" type="primary">senB</name>
    <name evidence="3" type="ORF">ACFQQA_13775</name>
</gene>
<name>A0ABW2IWZ0_9GAMM</name>
<proteinExistence type="predicted"/>
<feature type="region of interest" description="Disordered" evidence="1">
    <location>
        <begin position="129"/>
        <end position="148"/>
    </location>
</feature>
<evidence type="ECO:0000256" key="1">
    <source>
        <dbReference type="SAM" id="MobiDB-lite"/>
    </source>
</evidence>
<feature type="domain" description="Glycosyl transferase family 1" evidence="2">
    <location>
        <begin position="152"/>
        <end position="303"/>
    </location>
</feature>
<dbReference type="Gene3D" id="3.40.50.2000">
    <property type="entry name" value="Glycogen Phosphorylase B"/>
    <property type="match status" value="1"/>
</dbReference>
<dbReference type="SUPFAM" id="SSF53756">
    <property type="entry name" value="UDP-Glycosyltransferase/glycogen phosphorylase"/>
    <property type="match status" value="1"/>
</dbReference>
<dbReference type="PANTHER" id="PTHR46660">
    <property type="match status" value="1"/>
</dbReference>
<keyword evidence="4" id="KW-1185">Reference proteome</keyword>
<evidence type="ECO:0000313" key="3">
    <source>
        <dbReference type="EMBL" id="MFC7295791.1"/>
    </source>
</evidence>
<sequence length="336" mass="36564">MEILIITPAAPGSKAGNRATAERWQGLLEQAGHRVSVMTEYQGEPCDLFLALHAWRSHGAIRAFQSAWPAKPLIVALTGTDIYRHQYEYPEQTLYSMQAADALIGLHAKVGEDIPGRFQEKLVTLFQSAEKPEEPGTNTGAGGKGSVNSGPNTFEVCVIGHLRDEKDSLRAAQAARLLPPDSRIRVSCAGKPHDAHWKNLANQEMRENPRFRWLGELEKAGVNRLMAESQVLVMSSIMEGGANAVSEACRAGLPVIASDIPGNVGLLGEDYAGYYPVGDTRALARVLERAEKDAGFLEQLREQVGRLAARFTPENELKALEQALSLALTRCSGRNA</sequence>
<dbReference type="RefSeq" id="WP_100688760.1">
    <property type="nucleotide sequence ID" value="NZ_JBHTBD010000005.1"/>
</dbReference>
<dbReference type="InterPro" id="IPR027627">
    <property type="entry name" value="Glycosyltransferase_put"/>
</dbReference>
<evidence type="ECO:0000259" key="2">
    <source>
        <dbReference type="Pfam" id="PF00534"/>
    </source>
</evidence>
<dbReference type="PANTHER" id="PTHR46660:SF2">
    <property type="entry name" value="GLYCOSYLTRANSFERASE 1 DOMAIN-CONTAINING PROTEIN 1"/>
    <property type="match status" value="1"/>
</dbReference>
<dbReference type="Proteomes" id="UP001596506">
    <property type="component" value="Unassembled WGS sequence"/>
</dbReference>
<accession>A0ABW2IWZ0</accession>
<evidence type="ECO:0000313" key="4">
    <source>
        <dbReference type="Proteomes" id="UP001596506"/>
    </source>
</evidence>
<protein>
    <submittedName>
        <fullName evidence="3">Selenoneine biosynthesis selenosugar synthase SenB</fullName>
    </submittedName>
</protein>
<dbReference type="InterPro" id="IPR001296">
    <property type="entry name" value="Glyco_trans_1"/>
</dbReference>
<dbReference type="EMBL" id="JBHTBD010000005">
    <property type="protein sequence ID" value="MFC7295791.1"/>
    <property type="molecule type" value="Genomic_DNA"/>
</dbReference>
<dbReference type="Pfam" id="PF00534">
    <property type="entry name" value="Glycos_transf_1"/>
    <property type="match status" value="1"/>
</dbReference>
<comment type="caution">
    <text evidence="3">The sequence shown here is derived from an EMBL/GenBank/DDBJ whole genome shotgun (WGS) entry which is preliminary data.</text>
</comment>
<organism evidence="3 4">
    <name type="scientific">Marinobacter aromaticivorans</name>
    <dbReference type="NCBI Taxonomy" id="1494078"/>
    <lineage>
        <taxon>Bacteria</taxon>
        <taxon>Pseudomonadati</taxon>
        <taxon>Pseudomonadota</taxon>
        <taxon>Gammaproteobacteria</taxon>
        <taxon>Pseudomonadales</taxon>
        <taxon>Marinobacteraceae</taxon>
        <taxon>Marinobacter</taxon>
    </lineage>
</organism>
<dbReference type="CDD" id="cd03801">
    <property type="entry name" value="GT4_PimA-like"/>
    <property type="match status" value="1"/>
</dbReference>
<dbReference type="NCBIfam" id="TIGR04348">
    <property type="entry name" value="selenoneine biosynthesis selenosugar synthase SenB"/>
    <property type="match status" value="1"/>
</dbReference>
<reference evidence="4" key="1">
    <citation type="journal article" date="2019" name="Int. J. Syst. Evol. Microbiol.">
        <title>The Global Catalogue of Microorganisms (GCM) 10K type strain sequencing project: providing services to taxonomists for standard genome sequencing and annotation.</title>
        <authorList>
            <consortium name="The Broad Institute Genomics Platform"/>
            <consortium name="The Broad Institute Genome Sequencing Center for Infectious Disease"/>
            <person name="Wu L."/>
            <person name="Ma J."/>
        </authorList>
    </citation>
    <scope>NUCLEOTIDE SEQUENCE [LARGE SCALE GENOMIC DNA]</scope>
    <source>
        <strain evidence="4">CCUG 60559</strain>
    </source>
</reference>